<organism evidence="2 3">
    <name type="scientific">Vitis vinifera</name>
    <name type="common">Grape</name>
    <dbReference type="NCBI Taxonomy" id="29760"/>
    <lineage>
        <taxon>Eukaryota</taxon>
        <taxon>Viridiplantae</taxon>
        <taxon>Streptophyta</taxon>
        <taxon>Embryophyta</taxon>
        <taxon>Tracheophyta</taxon>
        <taxon>Spermatophyta</taxon>
        <taxon>Magnoliopsida</taxon>
        <taxon>eudicotyledons</taxon>
        <taxon>Gunneridae</taxon>
        <taxon>Pentapetalae</taxon>
        <taxon>rosids</taxon>
        <taxon>Vitales</taxon>
        <taxon>Vitaceae</taxon>
        <taxon>Viteae</taxon>
        <taxon>Vitis</taxon>
    </lineage>
</organism>
<dbReference type="Proteomes" id="UP000288805">
    <property type="component" value="Unassembled WGS sequence"/>
</dbReference>
<accession>A0A438CCM7</accession>
<dbReference type="InterPro" id="IPR012337">
    <property type="entry name" value="RNaseH-like_sf"/>
</dbReference>
<feature type="domain" description="Integrase catalytic" evidence="1">
    <location>
        <begin position="20"/>
        <end position="185"/>
    </location>
</feature>
<proteinExistence type="predicted"/>
<dbReference type="PANTHER" id="PTHR37984:SF5">
    <property type="entry name" value="PROTEIN NYNRIN-LIKE"/>
    <property type="match status" value="1"/>
</dbReference>
<evidence type="ECO:0000313" key="2">
    <source>
        <dbReference type="EMBL" id="RVW21000.1"/>
    </source>
</evidence>
<sequence>MSRVSDTWRSHSRAALELHALTSPWPFSVWGIDIIGKISPKSSSGHEFILVAIDYFTKWVEAASYARLTSSGVASFIRSHIICRYGVPHELISDRGVHFRAEVDTLVQRYSIRHHRSTAYRPQTNGAVEAANKNIKRILRKMVETSRDWSRSSLSLAVLPVEIEMGSLRVALEQQIPETDWAQARFDQLNLLDERRLRAADHVRAYQRKMARAFKKRVKPDHCMELTPEGAAWLMDLDGNQFSEPTNVDQLKRHHWVHGSRDLLYLLHFIHEGMGFDHRVFELSFPSFLSPYHPSLHYVPCLKTTLRPWIRYRLLQLLCGQVFEIDAILGHIPFRRIFMDFAEVTCSRIDDSMLSDLRPILHFDAIQGHISVRMRFTDHEGVACLSLFARSRFILFDIVVIPGWGYVECLDPTSSFQCAMEAIVLSHVRRSSITRPRYIVFASLTVVPELFIDMSLVSGVQSRRSFTVYDIQSHHVTFFSSVFRATSQFDVQSHHHHFLVSAFRAITLLSFGVQSRHRFSDRRSESRSRFRRSESLSLLSFGVQSHHHYFSVSAFRAFIDFQIDIQQSHPQFRRSEPSSVFRSTFRVAFSVSAFRVVSSLLSLTFRVIIITSQFRRSELSSVFRRHSESHPRFQRSESLSLLSLTFRASRVITVILFRLPESLSSSCLGFQSHYYHLVWASRATTVILFRLPEPPPSSRLGFQSHCYHLV</sequence>
<gene>
    <name evidence="2" type="primary">pol_189</name>
    <name evidence="2" type="ORF">CK203_114765</name>
</gene>
<evidence type="ECO:0000313" key="3">
    <source>
        <dbReference type="Proteomes" id="UP000288805"/>
    </source>
</evidence>
<dbReference type="SUPFAM" id="SSF53098">
    <property type="entry name" value="Ribonuclease H-like"/>
    <property type="match status" value="1"/>
</dbReference>
<dbReference type="InterPro" id="IPR001584">
    <property type="entry name" value="Integrase_cat-core"/>
</dbReference>
<dbReference type="GO" id="GO:0003676">
    <property type="term" value="F:nucleic acid binding"/>
    <property type="evidence" value="ECO:0007669"/>
    <property type="project" value="InterPro"/>
</dbReference>
<dbReference type="InterPro" id="IPR036397">
    <property type="entry name" value="RNaseH_sf"/>
</dbReference>
<protein>
    <submittedName>
        <fullName evidence="2">Pol polyprotein</fullName>
    </submittedName>
</protein>
<dbReference type="AlphaFoldDB" id="A0A438CCM7"/>
<reference evidence="2 3" key="1">
    <citation type="journal article" date="2018" name="PLoS Genet.">
        <title>Population sequencing reveals clonal diversity and ancestral inbreeding in the grapevine cultivar Chardonnay.</title>
        <authorList>
            <person name="Roach M.J."/>
            <person name="Johnson D.L."/>
            <person name="Bohlmann J."/>
            <person name="van Vuuren H.J."/>
            <person name="Jones S.J."/>
            <person name="Pretorius I.S."/>
            <person name="Schmidt S.A."/>
            <person name="Borneman A.R."/>
        </authorList>
    </citation>
    <scope>NUCLEOTIDE SEQUENCE [LARGE SCALE GENOMIC DNA]</scope>
    <source>
        <strain evidence="3">cv. Chardonnay</strain>
        <tissue evidence="2">Leaf</tissue>
    </source>
</reference>
<dbReference type="InterPro" id="IPR050951">
    <property type="entry name" value="Retrovirus_Pol_polyprotein"/>
</dbReference>
<dbReference type="PROSITE" id="PS50994">
    <property type="entry name" value="INTEGRASE"/>
    <property type="match status" value="1"/>
</dbReference>
<comment type="caution">
    <text evidence="2">The sequence shown here is derived from an EMBL/GenBank/DDBJ whole genome shotgun (WGS) entry which is preliminary data.</text>
</comment>
<dbReference type="Gene3D" id="3.30.420.10">
    <property type="entry name" value="Ribonuclease H-like superfamily/Ribonuclease H"/>
    <property type="match status" value="1"/>
</dbReference>
<name>A0A438CCM7_VITVI</name>
<dbReference type="GO" id="GO:0015074">
    <property type="term" value="P:DNA integration"/>
    <property type="evidence" value="ECO:0007669"/>
    <property type="project" value="InterPro"/>
</dbReference>
<dbReference type="PANTHER" id="PTHR37984">
    <property type="entry name" value="PROTEIN CBG26694"/>
    <property type="match status" value="1"/>
</dbReference>
<evidence type="ECO:0000259" key="1">
    <source>
        <dbReference type="PROSITE" id="PS50994"/>
    </source>
</evidence>
<dbReference type="EMBL" id="QGNW01002321">
    <property type="protein sequence ID" value="RVW21000.1"/>
    <property type="molecule type" value="Genomic_DNA"/>
</dbReference>